<dbReference type="RefSeq" id="WP_245698210.1">
    <property type="nucleotide sequence ID" value="NZ_FNHB01000013.1"/>
</dbReference>
<sequence length="628" mass="69846">MLQDNLVFKVYRYIKNCLVYQPPSTARRFVLGEYKESVMDNGISKPEHSGLGASHQELTKLLGFAGRLTKVMETVIQALRRNNQTEHRQLEAELKQLERQQTELEPLLLAYDANNADLIERQLSYSIEENEIQLKKLYYVNINKDIVIRHFVIPGEAPVKAMLVFMDGLIDKELINLAILQPLMLLDKTKHDFRGEQLLQQLISRFLPSNQAQEVDTFAQVMSGLNSGDSALFIEGVNQAALLETKGYEHRSVGKPEIEQSVRGAQVAYTEALRVNTGLIRTMMPTNDLVTEIFEVGDRIPTKCAIMYLKSLANPQLVAEIKRRINGVSSDYIADLGVLEQFIEDHPYIALPQMLSTERPDRTVASLAEGRVAILLNGTPFAHVVPVSFFTFFHSAEDFSLKTPISSVMRMLRLMGTLLAVILPAAYLSIIYFHVEALPTEMVLAIAGARERVPFPSVGELLLMEFSFELIREAGLRIPGLLGSTIGIVGAIILGQAAVSANLVSPITVVVIAITGLASFTIPDYRLAAAGRLLRFVFIALAAVMGLVGIAIGLLIITAILTTMKSFGVPYMTPVAPRTMAGMDVVVRGPVFRQEVRPDGLNTQDRRRQPHISRKWTVKQPERGEDER</sequence>
<dbReference type="Pfam" id="PF03323">
    <property type="entry name" value="GerA"/>
    <property type="match status" value="1"/>
</dbReference>
<keyword evidence="5" id="KW-0812">Transmembrane</keyword>
<organism evidence="6 7">
    <name type="scientific">Dendrosporobacter quercicolus</name>
    <dbReference type="NCBI Taxonomy" id="146817"/>
    <lineage>
        <taxon>Bacteria</taxon>
        <taxon>Bacillati</taxon>
        <taxon>Bacillota</taxon>
        <taxon>Negativicutes</taxon>
        <taxon>Selenomonadales</taxon>
        <taxon>Sporomusaceae</taxon>
        <taxon>Dendrosporobacter</taxon>
    </lineage>
</organism>
<dbReference type="InterPro" id="IPR050768">
    <property type="entry name" value="UPF0353/GerABKA_families"/>
</dbReference>
<feature type="transmembrane region" description="Helical" evidence="5">
    <location>
        <begin position="414"/>
        <end position="433"/>
    </location>
</feature>
<evidence type="ECO:0000313" key="7">
    <source>
        <dbReference type="Proteomes" id="UP000214880"/>
    </source>
</evidence>
<evidence type="ECO:0000256" key="2">
    <source>
        <dbReference type="ARBA" id="ARBA00023136"/>
    </source>
</evidence>
<evidence type="ECO:0000256" key="3">
    <source>
        <dbReference type="SAM" id="Coils"/>
    </source>
</evidence>
<evidence type="ECO:0000256" key="4">
    <source>
        <dbReference type="SAM" id="MobiDB-lite"/>
    </source>
</evidence>
<dbReference type="InterPro" id="IPR004995">
    <property type="entry name" value="Spore_Ger"/>
</dbReference>
<keyword evidence="3" id="KW-0175">Coiled coil</keyword>
<dbReference type="GO" id="GO:0009847">
    <property type="term" value="P:spore germination"/>
    <property type="evidence" value="ECO:0007669"/>
    <property type="project" value="InterPro"/>
</dbReference>
<evidence type="ECO:0000256" key="5">
    <source>
        <dbReference type="SAM" id="Phobius"/>
    </source>
</evidence>
<accession>A0A1G9Z4H2</accession>
<evidence type="ECO:0000256" key="1">
    <source>
        <dbReference type="ARBA" id="ARBA00005278"/>
    </source>
</evidence>
<dbReference type="STRING" id="146817.SAMN04488502_11338"/>
<feature type="transmembrane region" description="Helical" evidence="5">
    <location>
        <begin position="503"/>
        <end position="522"/>
    </location>
</feature>
<keyword evidence="5" id="KW-1133">Transmembrane helix</keyword>
<dbReference type="GO" id="GO:0016020">
    <property type="term" value="C:membrane"/>
    <property type="evidence" value="ECO:0007669"/>
    <property type="project" value="InterPro"/>
</dbReference>
<dbReference type="PANTHER" id="PTHR22550">
    <property type="entry name" value="SPORE GERMINATION PROTEIN"/>
    <property type="match status" value="1"/>
</dbReference>
<feature type="compositionally biased region" description="Basic residues" evidence="4">
    <location>
        <begin position="608"/>
        <end position="617"/>
    </location>
</feature>
<keyword evidence="2 5" id="KW-0472">Membrane</keyword>
<name>A0A1G9Z4H2_9FIRM</name>
<dbReference type="AlphaFoldDB" id="A0A1G9Z4H2"/>
<feature type="transmembrane region" description="Helical" evidence="5">
    <location>
        <begin position="534"/>
        <end position="561"/>
    </location>
</feature>
<keyword evidence="7" id="KW-1185">Reference proteome</keyword>
<feature type="region of interest" description="Disordered" evidence="4">
    <location>
        <begin position="598"/>
        <end position="628"/>
    </location>
</feature>
<dbReference type="EMBL" id="FNHB01000013">
    <property type="protein sequence ID" value="SDN16262.1"/>
    <property type="molecule type" value="Genomic_DNA"/>
</dbReference>
<evidence type="ECO:0000313" key="6">
    <source>
        <dbReference type="EMBL" id="SDN16262.1"/>
    </source>
</evidence>
<gene>
    <name evidence="6" type="ORF">SAMN04488502_11338</name>
</gene>
<protein>
    <submittedName>
        <fullName evidence="6">Spore germination protein KA</fullName>
    </submittedName>
</protein>
<reference evidence="6 7" key="1">
    <citation type="submission" date="2016-10" db="EMBL/GenBank/DDBJ databases">
        <authorList>
            <person name="de Groot N.N."/>
        </authorList>
    </citation>
    <scope>NUCLEOTIDE SEQUENCE [LARGE SCALE GENOMIC DNA]</scope>
    <source>
        <strain evidence="6 7">DSM 1736</strain>
    </source>
</reference>
<feature type="transmembrane region" description="Helical" evidence="5">
    <location>
        <begin position="478"/>
        <end position="497"/>
    </location>
</feature>
<dbReference type="Proteomes" id="UP000214880">
    <property type="component" value="Unassembled WGS sequence"/>
</dbReference>
<dbReference type="PANTHER" id="PTHR22550:SF5">
    <property type="entry name" value="LEUCINE ZIPPER PROTEIN 4"/>
    <property type="match status" value="1"/>
</dbReference>
<proteinExistence type="inferred from homology"/>
<feature type="coiled-coil region" evidence="3">
    <location>
        <begin position="76"/>
        <end position="107"/>
    </location>
</feature>
<comment type="similarity">
    <text evidence="1">Belongs to the GerABKA family.</text>
</comment>